<organism evidence="2 3">
    <name type="scientific">Longimycelium tulufanense</name>
    <dbReference type="NCBI Taxonomy" id="907463"/>
    <lineage>
        <taxon>Bacteria</taxon>
        <taxon>Bacillati</taxon>
        <taxon>Actinomycetota</taxon>
        <taxon>Actinomycetes</taxon>
        <taxon>Pseudonocardiales</taxon>
        <taxon>Pseudonocardiaceae</taxon>
        <taxon>Longimycelium</taxon>
    </lineage>
</organism>
<feature type="transmembrane region" description="Helical" evidence="1">
    <location>
        <begin position="72"/>
        <end position="97"/>
    </location>
</feature>
<keyword evidence="1" id="KW-0472">Membrane</keyword>
<dbReference type="SUPFAM" id="SSF81330">
    <property type="entry name" value="Gated mechanosensitive channel"/>
    <property type="match status" value="1"/>
</dbReference>
<dbReference type="EMBL" id="BMMK01000010">
    <property type="protein sequence ID" value="GGM53307.1"/>
    <property type="molecule type" value="Genomic_DNA"/>
</dbReference>
<name>A0A8J3CCH0_9PSEU</name>
<evidence type="ECO:0000256" key="1">
    <source>
        <dbReference type="SAM" id="Phobius"/>
    </source>
</evidence>
<dbReference type="RefSeq" id="WP_189057234.1">
    <property type="nucleotide sequence ID" value="NZ_BMMK01000010.1"/>
</dbReference>
<dbReference type="PROSITE" id="PS51257">
    <property type="entry name" value="PROKAR_LIPOPROTEIN"/>
    <property type="match status" value="1"/>
</dbReference>
<feature type="transmembrane region" description="Helical" evidence="1">
    <location>
        <begin position="12"/>
        <end position="38"/>
    </location>
</feature>
<gene>
    <name evidence="2" type="ORF">GCM10012275_25360</name>
</gene>
<reference evidence="2" key="2">
    <citation type="submission" date="2020-09" db="EMBL/GenBank/DDBJ databases">
        <authorList>
            <person name="Sun Q."/>
            <person name="Zhou Y."/>
        </authorList>
    </citation>
    <scope>NUCLEOTIDE SEQUENCE</scope>
    <source>
        <strain evidence="2">CGMCC 4.5737</strain>
    </source>
</reference>
<dbReference type="InterPro" id="IPR037673">
    <property type="entry name" value="MSC/AndL"/>
</dbReference>
<keyword evidence="3" id="KW-1185">Reference proteome</keyword>
<keyword evidence="1" id="KW-1133">Transmembrane helix</keyword>
<comment type="caution">
    <text evidence="2">The sequence shown here is derived from an EMBL/GenBank/DDBJ whole genome shotgun (WGS) entry which is preliminary data.</text>
</comment>
<dbReference type="Proteomes" id="UP000637578">
    <property type="component" value="Unassembled WGS sequence"/>
</dbReference>
<keyword evidence="1" id="KW-0812">Transmembrane</keyword>
<dbReference type="Pfam" id="PF01741">
    <property type="entry name" value="MscL"/>
    <property type="match status" value="1"/>
</dbReference>
<dbReference type="InterPro" id="IPR036019">
    <property type="entry name" value="MscL_channel"/>
</dbReference>
<proteinExistence type="predicted"/>
<sequence length="120" mass="12258">MAGPGRGSGTTVSAGGLVEVLVGAGLGAVVACAVQLLARDVILARVTSALGQPEVSRLSLQAGQWRLQYGSVIASLINFLVLTSVAFAVLCSVRWAARWLRQRRAGRAADGAEQGADSPG</sequence>
<evidence type="ECO:0000313" key="2">
    <source>
        <dbReference type="EMBL" id="GGM53307.1"/>
    </source>
</evidence>
<dbReference type="AlphaFoldDB" id="A0A8J3CCH0"/>
<evidence type="ECO:0000313" key="3">
    <source>
        <dbReference type="Proteomes" id="UP000637578"/>
    </source>
</evidence>
<dbReference type="Gene3D" id="1.10.1200.120">
    <property type="entry name" value="Large-conductance mechanosensitive channel, MscL, domain 1"/>
    <property type="match status" value="1"/>
</dbReference>
<accession>A0A8J3CCH0</accession>
<protein>
    <submittedName>
        <fullName evidence="2">Uncharacterized protein</fullName>
    </submittedName>
</protein>
<reference evidence="2" key="1">
    <citation type="journal article" date="2014" name="Int. J. Syst. Evol. Microbiol.">
        <title>Complete genome sequence of Corynebacterium casei LMG S-19264T (=DSM 44701T), isolated from a smear-ripened cheese.</title>
        <authorList>
            <consortium name="US DOE Joint Genome Institute (JGI-PGF)"/>
            <person name="Walter F."/>
            <person name="Albersmeier A."/>
            <person name="Kalinowski J."/>
            <person name="Ruckert C."/>
        </authorList>
    </citation>
    <scope>NUCLEOTIDE SEQUENCE</scope>
    <source>
        <strain evidence="2">CGMCC 4.5737</strain>
    </source>
</reference>